<gene>
    <name evidence="1" type="ORF">DDF84_020745</name>
</gene>
<dbReference type="Proteomes" id="UP000253772">
    <property type="component" value="Chromosome c2"/>
</dbReference>
<name>A0A2L0X3R2_9BURK</name>
<sequence length="104" mass="12157">MAVSLSLFFSNIARYWDRPKFDYKKRICIAMVRRVVKLTGYLTRQCGRASPLQEKGAPRKQPLLNPLQIMGKCRHLSNTKHSTDHSKTSNGFVENYFHNEDRKE</sequence>
<reference evidence="1 2" key="1">
    <citation type="submission" date="2019-03" db="EMBL/GenBank/DDBJ databases">
        <title>Comparative insights into the high quality Complete genome sequence of highly metal resistant Cupriavidus metallidurans strain BS1 isolated from a gold-copper mine.</title>
        <authorList>
            <person name="Mazhar H.S."/>
            <person name="Rensing C."/>
        </authorList>
    </citation>
    <scope>NUCLEOTIDE SEQUENCE [LARGE SCALE GENOMIC DNA]</scope>
    <source>
        <strain evidence="1 2">BS1</strain>
    </source>
</reference>
<organism evidence="1 2">
    <name type="scientific">Cupriavidus metallidurans</name>
    <dbReference type="NCBI Taxonomy" id="119219"/>
    <lineage>
        <taxon>Bacteria</taxon>
        <taxon>Pseudomonadati</taxon>
        <taxon>Pseudomonadota</taxon>
        <taxon>Betaproteobacteria</taxon>
        <taxon>Burkholderiales</taxon>
        <taxon>Burkholderiaceae</taxon>
        <taxon>Cupriavidus</taxon>
    </lineage>
</organism>
<protein>
    <submittedName>
        <fullName evidence="1">Uncharacterized protein</fullName>
    </submittedName>
</protein>
<evidence type="ECO:0000313" key="1">
    <source>
        <dbReference type="EMBL" id="QBP12205.1"/>
    </source>
</evidence>
<dbReference type="EMBL" id="CP037901">
    <property type="protein sequence ID" value="QBP12205.1"/>
    <property type="molecule type" value="Genomic_DNA"/>
</dbReference>
<accession>A0A2L0X3R2</accession>
<evidence type="ECO:0000313" key="2">
    <source>
        <dbReference type="Proteomes" id="UP000253772"/>
    </source>
</evidence>
<dbReference type="AlphaFoldDB" id="A0A2L0X3R2"/>
<proteinExistence type="predicted"/>